<evidence type="ECO:0000313" key="2">
    <source>
        <dbReference type="Proteomes" id="UP001186974"/>
    </source>
</evidence>
<accession>A0ACC3DHX5</accession>
<sequence>MSVAHWGEPGIGNWTVIVKDGVVNEHTGNFVDWKLRLWGEAIDGANQPLLPMPGAHDDDDHDKTITTTGHVTTTSVSHPTGTTDPGDKSTHTPDRPVNVKPTSTPASESSMISSALASPTSPSATTQPTDASTSSSLPSALPTSEPEKQQDNDTFLPSPFPTFGVSKRTQIWIYASLSLIVVFCASLGTYLFLARRRRLRNNPREAYEFTELNEQQGMLENGGAGAGGKRKGRRAGELYDAFANESEEELFSDEADDRGYRDDDDEGRGEGHDGKASGHR</sequence>
<reference evidence="1" key="1">
    <citation type="submission" date="2024-09" db="EMBL/GenBank/DDBJ databases">
        <title>Black Yeasts Isolated from many extreme environments.</title>
        <authorList>
            <person name="Coleine C."/>
            <person name="Stajich J.E."/>
            <person name="Selbmann L."/>
        </authorList>
    </citation>
    <scope>NUCLEOTIDE SEQUENCE</scope>
    <source>
        <strain evidence="1">CCFEE 5737</strain>
    </source>
</reference>
<dbReference type="Proteomes" id="UP001186974">
    <property type="component" value="Unassembled WGS sequence"/>
</dbReference>
<dbReference type="EMBL" id="JAWDJW010004340">
    <property type="protein sequence ID" value="KAK3076127.1"/>
    <property type="molecule type" value="Genomic_DNA"/>
</dbReference>
<organism evidence="1 2">
    <name type="scientific">Coniosporium uncinatum</name>
    <dbReference type="NCBI Taxonomy" id="93489"/>
    <lineage>
        <taxon>Eukaryota</taxon>
        <taxon>Fungi</taxon>
        <taxon>Dikarya</taxon>
        <taxon>Ascomycota</taxon>
        <taxon>Pezizomycotina</taxon>
        <taxon>Dothideomycetes</taxon>
        <taxon>Dothideomycetes incertae sedis</taxon>
        <taxon>Coniosporium</taxon>
    </lineage>
</organism>
<proteinExistence type="predicted"/>
<comment type="caution">
    <text evidence="1">The sequence shown here is derived from an EMBL/GenBank/DDBJ whole genome shotgun (WGS) entry which is preliminary data.</text>
</comment>
<gene>
    <name evidence="1" type="ORF">LTS18_013852</name>
</gene>
<name>A0ACC3DHX5_9PEZI</name>
<keyword evidence="2" id="KW-1185">Reference proteome</keyword>
<evidence type="ECO:0000313" key="1">
    <source>
        <dbReference type="EMBL" id="KAK3076127.1"/>
    </source>
</evidence>
<protein>
    <submittedName>
        <fullName evidence="1">Uncharacterized protein</fullName>
    </submittedName>
</protein>